<dbReference type="EMBL" id="HG793140">
    <property type="protein sequence ID" value="CRL22097.1"/>
    <property type="molecule type" value="Genomic_DNA"/>
</dbReference>
<evidence type="ECO:0000313" key="2">
    <source>
        <dbReference type="Proteomes" id="UP000053732"/>
    </source>
</evidence>
<dbReference type="Proteomes" id="UP000053732">
    <property type="component" value="Unassembled WGS sequence"/>
</dbReference>
<organism evidence="1 2">
    <name type="scientific">Penicillium camemberti (strain FM 013)</name>
    <dbReference type="NCBI Taxonomy" id="1429867"/>
    <lineage>
        <taxon>Eukaryota</taxon>
        <taxon>Fungi</taxon>
        <taxon>Dikarya</taxon>
        <taxon>Ascomycota</taxon>
        <taxon>Pezizomycotina</taxon>
        <taxon>Eurotiomycetes</taxon>
        <taxon>Eurotiomycetidae</taxon>
        <taxon>Eurotiales</taxon>
        <taxon>Aspergillaceae</taxon>
        <taxon>Penicillium</taxon>
    </lineage>
</organism>
<reference evidence="1 2" key="1">
    <citation type="journal article" date="2014" name="Nat. Commun.">
        <title>Multiple recent horizontal transfers of a large genomic region in cheese making fungi.</title>
        <authorList>
            <person name="Cheeseman K."/>
            <person name="Ropars J."/>
            <person name="Renault P."/>
            <person name="Dupont J."/>
            <person name="Gouzy J."/>
            <person name="Branca A."/>
            <person name="Abraham A.L."/>
            <person name="Ceppi M."/>
            <person name="Conseiller E."/>
            <person name="Debuchy R."/>
            <person name="Malagnac F."/>
            <person name="Goarin A."/>
            <person name="Silar P."/>
            <person name="Lacoste S."/>
            <person name="Sallet E."/>
            <person name="Bensimon A."/>
            <person name="Giraud T."/>
            <person name="Brygoo Y."/>
        </authorList>
    </citation>
    <scope>NUCLEOTIDE SEQUENCE [LARGE SCALE GENOMIC DNA]</scope>
    <source>
        <strain evidence="2">FM 013</strain>
    </source>
</reference>
<accession>A0A0G4P722</accession>
<keyword evidence="2" id="KW-1185">Reference proteome</keyword>
<dbReference type="AlphaFoldDB" id="A0A0G4P722"/>
<name>A0A0G4P722_PENC3</name>
<evidence type="ECO:0000313" key="1">
    <source>
        <dbReference type="EMBL" id="CRL22097.1"/>
    </source>
</evidence>
<sequence length="145" mass="16478">MYLRYLKFHEIGSGASAERRTLKQWMYLAESQINLGSSATTVAPGFVHLTGAFYPASCRYNIYGVLTGISTKKPRVDKRILRCSQWETAGKKPVNDLPSIRSPDPCTLEQREKRTHHMQLPAHRGLSLPTFLSREPFRPAVNLVY</sequence>
<gene>
    <name evidence="1" type="ORF">PCAMFM013_S007g000078</name>
</gene>
<proteinExistence type="predicted"/>
<protein>
    <submittedName>
        <fullName evidence="1">Str. FM013</fullName>
    </submittedName>
</protein>